<evidence type="ECO:0000313" key="3">
    <source>
        <dbReference type="Proteomes" id="UP000240505"/>
    </source>
</evidence>
<dbReference type="AlphaFoldDB" id="A0A2R4C6F5"/>
<feature type="region of interest" description="Disordered" evidence="1">
    <location>
        <begin position="58"/>
        <end position="81"/>
    </location>
</feature>
<accession>A0A2R4C6F5</accession>
<organism evidence="2 3">
    <name type="scientific">Pseudoduganella armeniaca</name>
    <dbReference type="NCBI Taxonomy" id="2072590"/>
    <lineage>
        <taxon>Bacteria</taxon>
        <taxon>Pseudomonadati</taxon>
        <taxon>Pseudomonadota</taxon>
        <taxon>Betaproteobacteria</taxon>
        <taxon>Burkholderiales</taxon>
        <taxon>Oxalobacteraceae</taxon>
        <taxon>Telluria group</taxon>
        <taxon>Pseudoduganella</taxon>
    </lineage>
</organism>
<evidence type="ECO:0008006" key="4">
    <source>
        <dbReference type="Google" id="ProtNLM"/>
    </source>
</evidence>
<dbReference type="RefSeq" id="WP_107140555.1">
    <property type="nucleotide sequence ID" value="NZ_CP028324.1"/>
</dbReference>
<dbReference type="EMBL" id="CP028324">
    <property type="protein sequence ID" value="AVR95203.1"/>
    <property type="molecule type" value="Genomic_DNA"/>
</dbReference>
<dbReference type="KEGG" id="masz:C9I28_05295"/>
<dbReference type="Proteomes" id="UP000240505">
    <property type="component" value="Chromosome"/>
</dbReference>
<proteinExistence type="predicted"/>
<keyword evidence="3" id="KW-1185">Reference proteome</keyword>
<dbReference type="PROSITE" id="PS51257">
    <property type="entry name" value="PROKAR_LIPOPROTEIN"/>
    <property type="match status" value="1"/>
</dbReference>
<name>A0A2R4C6F5_9BURK</name>
<protein>
    <recommendedName>
        <fullName evidence="4">Lipoprotein</fullName>
    </recommendedName>
</protein>
<gene>
    <name evidence="2" type="ORF">C9I28_05295</name>
</gene>
<evidence type="ECO:0000313" key="2">
    <source>
        <dbReference type="EMBL" id="AVR95203.1"/>
    </source>
</evidence>
<sequence length="81" mass="7773">MKPLFYAGALGAAILLAGCGGSGDHGSAGPVAPPAQPPASAVDSFVAAVLSVFGKSEEGEPAPIDATAVTSPEGSEPQPVQ</sequence>
<reference evidence="2 3" key="1">
    <citation type="submission" date="2018-03" db="EMBL/GenBank/DDBJ databases">
        <title>Massilia armeniaca sp. nov., isolated from desert soil.</title>
        <authorList>
            <person name="Huang H."/>
            <person name="Ren M."/>
        </authorList>
    </citation>
    <scope>NUCLEOTIDE SEQUENCE [LARGE SCALE GENOMIC DNA]</scope>
    <source>
        <strain evidence="2 3">ZMN-3</strain>
    </source>
</reference>
<evidence type="ECO:0000256" key="1">
    <source>
        <dbReference type="SAM" id="MobiDB-lite"/>
    </source>
</evidence>